<accession>A0ABW6VNT7</accession>
<sequence>MNARHSAPGNSSMGVGGAHALTSGEREVLDALRATVAVRLQVSVVGGADSAGDVDLLISNALDEYAREALHRGQPPLSETAEHRIRQALRNSFVGAGGLQPLLDDEAIETVNINGCDNVQVQYRDGRRARVAAVANSDAELIEQLRDMGARLGAHERRFDPDAPELAMQLPGGARLHAMQVISDRVAVSIRRHPMVKVSLDDLVGMGELTPTMADLFTGLVLARRNIVISGGPAAGKTTFLRALASAIPAQERLIVIEDSRELSLDPQVHPDMVSMQARQANIEGVGEFSLDQCVRAALRLTPDRVILGEVRGAEVVQMAKAMSIGVDGSMATVHASSSSQALLRMTTYAMEPPASYPRSAATSLLGEAVHIVVHLDRTPNGLRVVSSVREIVGTDGDQILSNEVYRPGPGRQAVPATRLRDETMDRLVDVGLDPAVLDRDGW</sequence>
<dbReference type="CDD" id="cd01130">
    <property type="entry name" value="VirB11-like_ATPase"/>
    <property type="match status" value="1"/>
</dbReference>
<name>A0ABW6VNT7_9ACTN</name>
<dbReference type="PANTHER" id="PTHR30486:SF6">
    <property type="entry name" value="TYPE IV PILUS RETRACTATION ATPASE PILT"/>
    <property type="match status" value="1"/>
</dbReference>
<gene>
    <name evidence="3" type="ORF">ACFY3B_04655</name>
</gene>
<dbReference type="InterPro" id="IPR001482">
    <property type="entry name" value="T2SS/T4SS_dom"/>
</dbReference>
<dbReference type="Gene3D" id="3.30.450.380">
    <property type="match status" value="1"/>
</dbReference>
<reference evidence="3 4" key="1">
    <citation type="submission" date="2024-10" db="EMBL/GenBank/DDBJ databases">
        <title>The Natural Products Discovery Center: Release of the First 8490 Sequenced Strains for Exploring Actinobacteria Biosynthetic Diversity.</title>
        <authorList>
            <person name="Kalkreuter E."/>
            <person name="Kautsar S.A."/>
            <person name="Yang D."/>
            <person name="Bader C.D."/>
            <person name="Teijaro C.N."/>
            <person name="Fluegel L."/>
            <person name="Davis C.M."/>
            <person name="Simpson J.R."/>
            <person name="Lauterbach L."/>
            <person name="Steele A.D."/>
            <person name="Gui C."/>
            <person name="Meng S."/>
            <person name="Li G."/>
            <person name="Viehrig K."/>
            <person name="Ye F."/>
            <person name="Su P."/>
            <person name="Kiefer A.F."/>
            <person name="Nichols A."/>
            <person name="Cepeda A.J."/>
            <person name="Yan W."/>
            <person name="Fan B."/>
            <person name="Jiang Y."/>
            <person name="Adhikari A."/>
            <person name="Zheng C.-J."/>
            <person name="Schuster L."/>
            <person name="Cowan T.M."/>
            <person name="Smanski M.J."/>
            <person name="Chevrette M.G."/>
            <person name="De Carvalho L.P.S."/>
            <person name="Shen B."/>
        </authorList>
    </citation>
    <scope>NUCLEOTIDE SEQUENCE [LARGE SCALE GENOMIC DNA]</scope>
    <source>
        <strain evidence="3 4">NPDC000140</strain>
    </source>
</reference>
<dbReference type="EMBL" id="JBIAZM010000002">
    <property type="protein sequence ID" value="MFF5198881.1"/>
    <property type="molecule type" value="Genomic_DNA"/>
</dbReference>
<protein>
    <submittedName>
        <fullName evidence="3">CpaF family protein</fullName>
    </submittedName>
</protein>
<comment type="caution">
    <text evidence="3">The sequence shown here is derived from an EMBL/GenBank/DDBJ whole genome shotgun (WGS) entry which is preliminary data.</text>
</comment>
<dbReference type="InterPro" id="IPR027417">
    <property type="entry name" value="P-loop_NTPase"/>
</dbReference>
<evidence type="ECO:0000313" key="3">
    <source>
        <dbReference type="EMBL" id="MFF5198881.1"/>
    </source>
</evidence>
<organism evidence="3 4">
    <name type="scientific">Micromonospora parva</name>
    <dbReference type="NCBI Taxonomy" id="1464048"/>
    <lineage>
        <taxon>Bacteria</taxon>
        <taxon>Bacillati</taxon>
        <taxon>Actinomycetota</taxon>
        <taxon>Actinomycetes</taxon>
        <taxon>Micromonosporales</taxon>
        <taxon>Micromonosporaceae</taxon>
        <taxon>Micromonospora</taxon>
    </lineage>
</organism>
<dbReference type="RefSeq" id="WP_387218094.1">
    <property type="nucleotide sequence ID" value="NZ_JBIAZM010000002.1"/>
</dbReference>
<dbReference type="SUPFAM" id="SSF52540">
    <property type="entry name" value="P-loop containing nucleoside triphosphate hydrolases"/>
    <property type="match status" value="1"/>
</dbReference>
<dbReference type="PANTHER" id="PTHR30486">
    <property type="entry name" value="TWITCHING MOTILITY PROTEIN PILT"/>
    <property type="match status" value="1"/>
</dbReference>
<evidence type="ECO:0000259" key="2">
    <source>
        <dbReference type="Pfam" id="PF00437"/>
    </source>
</evidence>
<dbReference type="Proteomes" id="UP001602287">
    <property type="component" value="Unassembled WGS sequence"/>
</dbReference>
<keyword evidence="4" id="KW-1185">Reference proteome</keyword>
<comment type="similarity">
    <text evidence="1">Belongs to the GSP E family.</text>
</comment>
<proteinExistence type="inferred from homology"/>
<evidence type="ECO:0000256" key="1">
    <source>
        <dbReference type="ARBA" id="ARBA00006611"/>
    </source>
</evidence>
<feature type="domain" description="Bacterial type II secretion system protein E" evidence="2">
    <location>
        <begin position="138"/>
        <end position="354"/>
    </location>
</feature>
<dbReference type="InterPro" id="IPR050921">
    <property type="entry name" value="T4SS_GSP_E_ATPase"/>
</dbReference>
<evidence type="ECO:0000313" key="4">
    <source>
        <dbReference type="Proteomes" id="UP001602287"/>
    </source>
</evidence>
<dbReference type="Pfam" id="PF00437">
    <property type="entry name" value="T2SSE"/>
    <property type="match status" value="1"/>
</dbReference>
<dbReference type="Gene3D" id="3.40.50.300">
    <property type="entry name" value="P-loop containing nucleotide triphosphate hydrolases"/>
    <property type="match status" value="1"/>
</dbReference>